<proteinExistence type="predicted"/>
<dbReference type="InterPro" id="IPR045518">
    <property type="entry name" value="2EXR"/>
</dbReference>
<protein>
    <recommendedName>
        <fullName evidence="1">2EXR domain-containing protein</fullName>
    </recommendedName>
</protein>
<evidence type="ECO:0000313" key="3">
    <source>
        <dbReference type="Proteomes" id="UP001433268"/>
    </source>
</evidence>
<evidence type="ECO:0000259" key="1">
    <source>
        <dbReference type="Pfam" id="PF20150"/>
    </source>
</evidence>
<feature type="domain" description="2EXR" evidence="1">
    <location>
        <begin position="3"/>
        <end position="126"/>
    </location>
</feature>
<dbReference type="Proteomes" id="UP001433268">
    <property type="component" value="Unassembled WGS sequence"/>
</dbReference>
<name>A0ABR1UX27_9PEZI</name>
<accession>A0ABR1UX27</accession>
<dbReference type="GeneID" id="92051860"/>
<reference evidence="2 3" key="1">
    <citation type="submission" date="2023-01" db="EMBL/GenBank/DDBJ databases">
        <title>Analysis of 21 Apiospora genomes using comparative genomics revels a genus with tremendous synthesis potential of carbohydrate active enzymes and secondary metabolites.</title>
        <authorList>
            <person name="Sorensen T."/>
        </authorList>
    </citation>
    <scope>NUCLEOTIDE SEQUENCE [LARGE SCALE GENOMIC DNA]</scope>
    <source>
        <strain evidence="2 3">CBS 114990</strain>
    </source>
</reference>
<comment type="caution">
    <text evidence="2">The sequence shown here is derived from an EMBL/GenBank/DDBJ whole genome shotgun (WGS) entry which is preliminary data.</text>
</comment>
<gene>
    <name evidence="2" type="ORF">PG997_014486</name>
</gene>
<organism evidence="2 3">
    <name type="scientific">Apiospora hydei</name>
    <dbReference type="NCBI Taxonomy" id="1337664"/>
    <lineage>
        <taxon>Eukaryota</taxon>
        <taxon>Fungi</taxon>
        <taxon>Dikarya</taxon>
        <taxon>Ascomycota</taxon>
        <taxon>Pezizomycotina</taxon>
        <taxon>Sordariomycetes</taxon>
        <taxon>Xylariomycetidae</taxon>
        <taxon>Amphisphaeriales</taxon>
        <taxon>Apiosporaceae</taxon>
        <taxon>Apiospora</taxon>
    </lineage>
</organism>
<sequence length="339" mass="38642">MTFAKFPELPTELQLYVWQCALLAESQDRLVLVHRTNHIIPQSHLCSPYLSTSRLSRIEALRFYTVPLKVGVLPLVPPMVRERVRQYSVSQDVLGHRPRGSGRHYLHSLCRAQRRGTVYLNPTHDTFIIGLCFIMHFAAAFSSGAMLGERYPEFVAVGTNRNRPLGRLFAGALPLAACREVRNLVLAQRGIRNRKDRGLIAAVPSSRPGEPVLTLVRSIYLRPRAEVTWKRSFFSGCTDFRHLWVQVPREERCYGRVFGKDAEYKLSGPEACAWALFQDLQEHGGSRHRLDIRTWPVKERNGLQHVSDPEDVVNGGPFTVMYVMMAKFQGPYAMWINNG</sequence>
<keyword evidence="3" id="KW-1185">Reference proteome</keyword>
<dbReference type="EMBL" id="JAQQWN010000010">
    <property type="protein sequence ID" value="KAK8062389.1"/>
    <property type="molecule type" value="Genomic_DNA"/>
</dbReference>
<dbReference type="Pfam" id="PF20150">
    <property type="entry name" value="2EXR"/>
    <property type="match status" value="1"/>
</dbReference>
<evidence type="ECO:0000313" key="2">
    <source>
        <dbReference type="EMBL" id="KAK8062389.1"/>
    </source>
</evidence>
<dbReference type="RefSeq" id="XP_066660988.1">
    <property type="nucleotide sequence ID" value="XM_066818800.1"/>
</dbReference>